<dbReference type="AlphaFoldDB" id="A0AAW3T211"/>
<gene>
    <name evidence="2" type="ORF">FHW23_000129</name>
</gene>
<dbReference type="Pfam" id="PF09997">
    <property type="entry name" value="DUF2238"/>
    <property type="match status" value="1"/>
</dbReference>
<dbReference type="InterPro" id="IPR014509">
    <property type="entry name" value="YjdF-like"/>
</dbReference>
<keyword evidence="1" id="KW-0472">Membrane</keyword>
<feature type="transmembrane region" description="Helical" evidence="1">
    <location>
        <begin position="44"/>
        <end position="61"/>
    </location>
</feature>
<feature type="transmembrane region" description="Helical" evidence="1">
    <location>
        <begin position="73"/>
        <end position="93"/>
    </location>
</feature>
<dbReference type="Proteomes" id="UP000590225">
    <property type="component" value="Unassembled WGS sequence"/>
</dbReference>
<reference evidence="2 3" key="1">
    <citation type="submission" date="2020-07" db="EMBL/GenBank/DDBJ databases">
        <title>Above-ground endophytic microbial communities from plants in different locations in the United States.</title>
        <authorList>
            <person name="Frank C."/>
        </authorList>
    </citation>
    <scope>NUCLEOTIDE SEQUENCE [LARGE SCALE GENOMIC DNA]</scope>
    <source>
        <strain evidence="2 3">WPL5_2</strain>
    </source>
</reference>
<evidence type="ECO:0000313" key="3">
    <source>
        <dbReference type="Proteomes" id="UP000590225"/>
    </source>
</evidence>
<keyword evidence="1" id="KW-1133">Transmembrane helix</keyword>
<evidence type="ECO:0008006" key="4">
    <source>
        <dbReference type="Google" id="ProtNLM"/>
    </source>
</evidence>
<dbReference type="EMBL" id="JACGXP010000001">
    <property type="protein sequence ID" value="MBA8988897.1"/>
    <property type="molecule type" value="Genomic_DNA"/>
</dbReference>
<organism evidence="2 3">
    <name type="scientific">Curtobacterium pusillum</name>
    <dbReference type="NCBI Taxonomy" id="69373"/>
    <lineage>
        <taxon>Bacteria</taxon>
        <taxon>Bacillati</taxon>
        <taxon>Actinomycetota</taxon>
        <taxon>Actinomycetes</taxon>
        <taxon>Micrococcales</taxon>
        <taxon>Microbacteriaceae</taxon>
        <taxon>Curtobacterium</taxon>
    </lineage>
</organism>
<name>A0AAW3T211_9MICO</name>
<feature type="transmembrane region" description="Helical" evidence="1">
    <location>
        <begin position="20"/>
        <end position="38"/>
    </location>
</feature>
<comment type="caution">
    <text evidence="2">The sequence shown here is derived from an EMBL/GenBank/DDBJ whole genome shotgun (WGS) entry which is preliminary data.</text>
</comment>
<protein>
    <recommendedName>
        <fullName evidence="4">DUF2238 domain-containing protein</fullName>
    </recommendedName>
</protein>
<feature type="transmembrane region" description="Helical" evidence="1">
    <location>
        <begin position="163"/>
        <end position="183"/>
    </location>
</feature>
<sequence length="193" mass="20062">MLDRSTRPGVRRGTSHTAAWFQLVFATGAVALLVVGAWPRALVAALLVPAMFAPALLGRVVEQRLPTHLAVQLGCFIAAGPFAGAAFGLYSALPGWDKLVHADSGVLVVSAGLALLRGRSTRWPRLLLVQGCAMAIAAGWEIVEFTSDTLFGTQAQHGNTDTMTDIIAGTVGAAAALVAFAVAKRVRPPGLPV</sequence>
<dbReference type="RefSeq" id="WP_182514853.1">
    <property type="nucleotide sequence ID" value="NZ_JACGXP010000001.1"/>
</dbReference>
<proteinExistence type="predicted"/>
<evidence type="ECO:0000313" key="2">
    <source>
        <dbReference type="EMBL" id="MBA8988897.1"/>
    </source>
</evidence>
<accession>A0AAW3T211</accession>
<keyword evidence="1" id="KW-0812">Transmembrane</keyword>
<feature type="transmembrane region" description="Helical" evidence="1">
    <location>
        <begin position="123"/>
        <end position="143"/>
    </location>
</feature>
<feature type="transmembrane region" description="Helical" evidence="1">
    <location>
        <begin position="99"/>
        <end position="116"/>
    </location>
</feature>
<evidence type="ECO:0000256" key="1">
    <source>
        <dbReference type="SAM" id="Phobius"/>
    </source>
</evidence>